<dbReference type="VEuPathDB" id="FungiDB:I7I51_03801"/>
<accession>A0A8A1MAI3</accession>
<sequence length="267" mass="30053">MFAKIKCNSHDSMNDNKNPGIVLLMQREDATALLYADPHNPMRHLQRGILHSQLGYPDLAAADAYRALTLFEAMIDPDSSEYRPRKKVGLDAVELISSSGLVDRDTSMNVHVGAGGSDYGEPESYDDDVDQNGHMEEDEEEEEGFEPISQDEYTENICNVYILLVKSLVQCGCMRDAYGFCIQAMSLQDSELKSSFGIFEEQLAIIKRSITDRQRSGQQTEKCGDSTNNQDLETEAEMLARFQPSDLSAQGRAKRVLYPWNTYEPDR</sequence>
<name>A0A8A1MAI3_AJECA</name>
<dbReference type="AlphaFoldDB" id="A0A8A1MAI3"/>
<dbReference type="Proteomes" id="UP000663671">
    <property type="component" value="Chromosome 5"/>
</dbReference>
<dbReference type="EMBL" id="CP069111">
    <property type="protein sequence ID" value="QSS61624.1"/>
    <property type="molecule type" value="Genomic_DNA"/>
</dbReference>
<reference evidence="2" key="1">
    <citation type="submission" date="2021-01" db="EMBL/GenBank/DDBJ databases">
        <title>Chromosome-level genome assembly of a human fungal pathogen reveals clustering of transcriptionally co-regulated genes.</title>
        <authorList>
            <person name="Voorhies M."/>
            <person name="Cohen S."/>
            <person name="Shea T.P."/>
            <person name="Petrus S."/>
            <person name="Munoz J.F."/>
            <person name="Poplawski S."/>
            <person name="Goldman W.E."/>
            <person name="Michael T."/>
            <person name="Cuomo C.A."/>
            <person name="Sil A."/>
            <person name="Beyhan S."/>
        </authorList>
    </citation>
    <scope>NUCLEOTIDE SEQUENCE</scope>
    <source>
        <strain evidence="2">WU24</strain>
    </source>
</reference>
<dbReference type="OrthoDB" id="438641at2759"/>
<protein>
    <submittedName>
        <fullName evidence="2">Uncharacterized protein</fullName>
    </submittedName>
</protein>
<feature type="region of interest" description="Disordered" evidence="1">
    <location>
        <begin position="113"/>
        <end position="147"/>
    </location>
</feature>
<proteinExistence type="predicted"/>
<gene>
    <name evidence="2" type="ORF">I7I51_03801</name>
</gene>
<evidence type="ECO:0000313" key="2">
    <source>
        <dbReference type="EMBL" id="QSS61624.1"/>
    </source>
</evidence>
<evidence type="ECO:0000313" key="3">
    <source>
        <dbReference type="Proteomes" id="UP000663671"/>
    </source>
</evidence>
<feature type="compositionally biased region" description="Acidic residues" evidence="1">
    <location>
        <begin position="120"/>
        <end position="145"/>
    </location>
</feature>
<organism evidence="2 3">
    <name type="scientific">Ajellomyces capsulatus</name>
    <name type="common">Darling's disease fungus</name>
    <name type="synonym">Histoplasma capsulatum</name>
    <dbReference type="NCBI Taxonomy" id="5037"/>
    <lineage>
        <taxon>Eukaryota</taxon>
        <taxon>Fungi</taxon>
        <taxon>Dikarya</taxon>
        <taxon>Ascomycota</taxon>
        <taxon>Pezizomycotina</taxon>
        <taxon>Eurotiomycetes</taxon>
        <taxon>Eurotiomycetidae</taxon>
        <taxon>Onygenales</taxon>
        <taxon>Ajellomycetaceae</taxon>
        <taxon>Histoplasma</taxon>
    </lineage>
</organism>
<evidence type="ECO:0000256" key="1">
    <source>
        <dbReference type="SAM" id="MobiDB-lite"/>
    </source>
</evidence>